<dbReference type="SUPFAM" id="SSF51445">
    <property type="entry name" value="(Trans)glycosidases"/>
    <property type="match status" value="1"/>
</dbReference>
<accession>A0A1I0KXP3</accession>
<evidence type="ECO:0000313" key="1">
    <source>
        <dbReference type="EMBL" id="SEU30274.1"/>
    </source>
</evidence>
<dbReference type="Proteomes" id="UP000199181">
    <property type="component" value="Unassembled WGS sequence"/>
</dbReference>
<keyword evidence="2" id="KW-1185">Reference proteome</keyword>
<gene>
    <name evidence="1" type="ORF">SAMN05443639_11571</name>
</gene>
<dbReference type="EMBL" id="FOIJ01000015">
    <property type="protein sequence ID" value="SEU30274.1"/>
    <property type="molecule type" value="Genomic_DNA"/>
</dbReference>
<proteinExistence type="predicted"/>
<evidence type="ECO:0000313" key="2">
    <source>
        <dbReference type="Proteomes" id="UP000199181"/>
    </source>
</evidence>
<dbReference type="InterPro" id="IPR052750">
    <property type="entry name" value="GH18_Chitinase"/>
</dbReference>
<reference evidence="2" key="1">
    <citation type="submission" date="2016-10" db="EMBL/GenBank/DDBJ databases">
        <authorList>
            <person name="Varghese N."/>
            <person name="Submissions S."/>
        </authorList>
    </citation>
    <scope>NUCLEOTIDE SEQUENCE [LARGE SCALE GENOMIC DNA]</scope>
    <source>
        <strain evidence="2">DSM 16858</strain>
    </source>
</reference>
<dbReference type="AlphaFoldDB" id="A0A1I0KXP3"/>
<sequence length="330" mass="35496">MSGNERFARAREALEETPGDWDVPRAMAVDFSRGPTPACTAYAAESGLDGFFLQMGEASIACGHQADIQAFQARGGTAILSIGGAAELLEAREADVPKVAACYEAMVRHHGVRHLDFHIPGVFLDEPVGPERHALVVARLRAALPGLQVSYTLPGVVVPGVREGFSGAAVRFLHTLARGGVEPALINGWVKEFGPGAPLEADACWTRALYGMHRHLSAAFLRWDARKVWRRLGARPVLSLHPGGRTFTLEHLRRLVAFAQERHLGCVSGWEAADDRGQGFGFSRLIAAYRPGQVPPPPAEGWGSSLHDPVLHALGLLEAAAALERKTHNG</sequence>
<dbReference type="InterPro" id="IPR017853">
    <property type="entry name" value="GH"/>
</dbReference>
<organism evidence="1 2">
    <name type="scientific">Stigmatella erecta</name>
    <dbReference type="NCBI Taxonomy" id="83460"/>
    <lineage>
        <taxon>Bacteria</taxon>
        <taxon>Pseudomonadati</taxon>
        <taxon>Myxococcota</taxon>
        <taxon>Myxococcia</taxon>
        <taxon>Myxococcales</taxon>
        <taxon>Cystobacterineae</taxon>
        <taxon>Archangiaceae</taxon>
        <taxon>Stigmatella</taxon>
    </lineage>
</organism>
<dbReference type="PANTHER" id="PTHR42976">
    <property type="entry name" value="BIFUNCTIONAL CHITINASE/LYSOZYME-RELATED"/>
    <property type="match status" value="1"/>
</dbReference>
<dbReference type="PANTHER" id="PTHR42976:SF1">
    <property type="entry name" value="GH18 DOMAIN-CONTAINING PROTEIN-RELATED"/>
    <property type="match status" value="1"/>
</dbReference>
<dbReference type="RefSeq" id="WP_093524593.1">
    <property type="nucleotide sequence ID" value="NZ_FOIJ01000015.1"/>
</dbReference>
<protein>
    <submittedName>
        <fullName evidence="1">Uncharacterized protein</fullName>
    </submittedName>
</protein>
<dbReference type="Gene3D" id="3.20.20.80">
    <property type="entry name" value="Glycosidases"/>
    <property type="match status" value="1"/>
</dbReference>
<name>A0A1I0KXP3_9BACT</name>